<sequence>MHSDVCTARVGRYVILIDVDGRTHAIAPTSVGAICEEDGQSILLLPGGKVVIIEADVIRTAKILSGEG</sequence>
<dbReference type="EMBL" id="JAGIZB010000056">
    <property type="protein sequence ID" value="MBP0447769.1"/>
    <property type="molecule type" value="Genomic_DNA"/>
</dbReference>
<organism evidence="1 2">
    <name type="scientific">Pararoseomonas baculiformis</name>
    <dbReference type="NCBI Taxonomy" id="2820812"/>
    <lineage>
        <taxon>Bacteria</taxon>
        <taxon>Pseudomonadati</taxon>
        <taxon>Pseudomonadota</taxon>
        <taxon>Alphaproteobacteria</taxon>
        <taxon>Acetobacterales</taxon>
        <taxon>Acetobacteraceae</taxon>
        <taxon>Pararoseomonas</taxon>
    </lineage>
</organism>
<gene>
    <name evidence="1" type="ORF">J8J14_23765</name>
</gene>
<proteinExistence type="predicted"/>
<reference evidence="1 2" key="1">
    <citation type="submission" date="2021-03" db="EMBL/GenBank/DDBJ databases">
        <authorList>
            <person name="So Y."/>
        </authorList>
    </citation>
    <scope>NUCLEOTIDE SEQUENCE [LARGE SCALE GENOMIC DNA]</scope>
    <source>
        <strain evidence="1 2">SSH11</strain>
    </source>
</reference>
<protein>
    <submittedName>
        <fullName evidence="1">Uncharacterized protein</fullName>
    </submittedName>
</protein>
<evidence type="ECO:0000313" key="1">
    <source>
        <dbReference type="EMBL" id="MBP0447769.1"/>
    </source>
</evidence>
<comment type="caution">
    <text evidence="1">The sequence shown here is derived from an EMBL/GenBank/DDBJ whole genome shotgun (WGS) entry which is preliminary data.</text>
</comment>
<evidence type="ECO:0000313" key="2">
    <source>
        <dbReference type="Proteomes" id="UP000681594"/>
    </source>
</evidence>
<accession>A0ABS4ALK6</accession>
<name>A0ABS4ALK6_9PROT</name>
<dbReference type="RefSeq" id="WP_209382035.1">
    <property type="nucleotide sequence ID" value="NZ_JAGIZB010000056.1"/>
</dbReference>
<dbReference type="Proteomes" id="UP000681594">
    <property type="component" value="Unassembled WGS sequence"/>
</dbReference>
<keyword evidence="2" id="KW-1185">Reference proteome</keyword>